<proteinExistence type="predicted"/>
<dbReference type="Proteomes" id="UP001200034">
    <property type="component" value="Unassembled WGS sequence"/>
</dbReference>
<keyword evidence="2" id="KW-1185">Reference proteome</keyword>
<dbReference type="AlphaFoldDB" id="A0AAD4K4P8"/>
<comment type="caution">
    <text evidence="1">The sequence shown here is derived from an EMBL/GenBank/DDBJ whole genome shotgun (WGS) entry which is preliminary data.</text>
</comment>
<organism evidence="1 2">
    <name type="scientific">Drosophila rubida</name>
    <dbReference type="NCBI Taxonomy" id="30044"/>
    <lineage>
        <taxon>Eukaryota</taxon>
        <taxon>Metazoa</taxon>
        <taxon>Ecdysozoa</taxon>
        <taxon>Arthropoda</taxon>
        <taxon>Hexapoda</taxon>
        <taxon>Insecta</taxon>
        <taxon>Pterygota</taxon>
        <taxon>Neoptera</taxon>
        <taxon>Endopterygota</taxon>
        <taxon>Diptera</taxon>
        <taxon>Brachycera</taxon>
        <taxon>Muscomorpha</taxon>
        <taxon>Ephydroidea</taxon>
        <taxon>Drosophilidae</taxon>
        <taxon>Drosophila</taxon>
    </lineage>
</organism>
<sequence>FADPKPVPKYSRDFTFPTEATPRRELPVWQWPFLGANNNEAPHRVKRVPAMSSESAQLSRCDEYLAHGAYTHPRLLIIWHSDDESSDPVNCLRNILTNELDLPHLAFSMQRVKIEAKQMLFELSDHLQAFEVLRSYCQLFR</sequence>
<dbReference type="EMBL" id="JAJJHW010001127">
    <property type="protein sequence ID" value="KAH8377464.1"/>
    <property type="molecule type" value="Genomic_DNA"/>
</dbReference>
<name>A0AAD4K4P8_9MUSC</name>
<evidence type="ECO:0000313" key="1">
    <source>
        <dbReference type="EMBL" id="KAH8377464.1"/>
    </source>
</evidence>
<protein>
    <submittedName>
        <fullName evidence="1">Uncharacterized protein</fullName>
    </submittedName>
</protein>
<accession>A0AAD4K4P8</accession>
<feature type="non-terminal residue" evidence="1">
    <location>
        <position position="141"/>
    </location>
</feature>
<evidence type="ECO:0000313" key="2">
    <source>
        <dbReference type="Proteomes" id="UP001200034"/>
    </source>
</evidence>
<gene>
    <name evidence="1" type="ORF">KR093_005624</name>
</gene>
<feature type="non-terminal residue" evidence="1">
    <location>
        <position position="1"/>
    </location>
</feature>
<reference evidence="1" key="1">
    <citation type="journal article" date="2021" name="Mol. Ecol. Resour.">
        <title>Phylogenomic analyses of the genus Drosophila reveals genomic signals of climate adaptation.</title>
        <authorList>
            <person name="Li F."/>
            <person name="Rane R.V."/>
            <person name="Luria V."/>
            <person name="Xiong Z."/>
            <person name="Chen J."/>
            <person name="Li Z."/>
            <person name="Catullo R.A."/>
            <person name="Griffin P.C."/>
            <person name="Schiffer M."/>
            <person name="Pearce S."/>
            <person name="Lee S.F."/>
            <person name="McElroy K."/>
            <person name="Stocker A."/>
            <person name="Shirriffs J."/>
            <person name="Cockerell F."/>
            <person name="Coppin C."/>
            <person name="Sgro C.M."/>
            <person name="Karger A."/>
            <person name="Cain J.W."/>
            <person name="Weber J.A."/>
            <person name="Santpere G."/>
            <person name="Kirschner M.W."/>
            <person name="Hoffmann A.A."/>
            <person name="Oakeshott J.G."/>
            <person name="Zhang G."/>
        </authorList>
    </citation>
    <scope>NUCLEOTIDE SEQUENCE</scope>
    <source>
        <strain evidence="1">BGI-SZ-2011g</strain>
    </source>
</reference>